<reference evidence="2 3" key="1">
    <citation type="submission" date="2022-07" db="EMBL/GenBank/DDBJ databases">
        <title>Novel species in genus cellulomonas.</title>
        <authorList>
            <person name="Ye L."/>
        </authorList>
    </citation>
    <scope>NUCLEOTIDE SEQUENCE [LARGE SCALE GENOMIC DNA]</scope>
    <source>
        <strain evidence="3">zg-Y338</strain>
    </source>
</reference>
<dbReference type="Proteomes" id="UP001316189">
    <property type="component" value="Chromosome"/>
</dbReference>
<keyword evidence="3" id="KW-1185">Reference proteome</keyword>
<dbReference type="InterPro" id="IPR029447">
    <property type="entry name" value="DUF4439"/>
</dbReference>
<protein>
    <submittedName>
        <fullName evidence="2">Ferritin-like domain-containing protein</fullName>
    </submittedName>
</protein>
<feature type="domain" description="DUF4439" evidence="1">
    <location>
        <begin position="209"/>
        <end position="334"/>
    </location>
</feature>
<sequence length="342" mass="33962">MTATRHTQTARPALGRPAGVLRLAVAALAAVLLLSGCDLRLETPAPQPRQPDATELARSRAVDDAVALAEHARLAALAPAAEDAAVAEALDQVAVFADLHSDQLGGVYVSGLEPAGAETGPSSSAPPLVTPQDVLALLGVTALTARADADAVSSGALGRLLASVAASRADQTARLAAALGVDAPAGAAATFDTAPEPGAVDLPVLSSLVLAEDEAGYAFEVIAAKLADEQRALAQHQAAAHRARAQVWADASGLGSAGSDPRRAAYALPAGLDDPAVAVDLARAVETSLTAGYANLVAEAAPGTRSSAVDALRQATADAAAWGAPPIAFPGLPEQAAPVSLG</sequence>
<dbReference type="Gene3D" id="1.20.1260.10">
    <property type="match status" value="1"/>
</dbReference>
<dbReference type="InterPro" id="IPR012347">
    <property type="entry name" value="Ferritin-like"/>
</dbReference>
<dbReference type="SUPFAM" id="SSF47240">
    <property type="entry name" value="Ferritin-like"/>
    <property type="match status" value="1"/>
</dbReference>
<gene>
    <name evidence="2" type="ORF">NP064_10205</name>
</gene>
<accession>A0ABY5KWW0</accession>
<name>A0ABY5KWW0_9CELL</name>
<dbReference type="EMBL" id="CP101988">
    <property type="protein sequence ID" value="UUI74193.1"/>
    <property type="molecule type" value="Genomic_DNA"/>
</dbReference>
<evidence type="ECO:0000259" key="1">
    <source>
        <dbReference type="Pfam" id="PF14530"/>
    </source>
</evidence>
<evidence type="ECO:0000313" key="2">
    <source>
        <dbReference type="EMBL" id="UUI74193.1"/>
    </source>
</evidence>
<dbReference type="InterPro" id="IPR009078">
    <property type="entry name" value="Ferritin-like_SF"/>
</dbReference>
<proteinExistence type="predicted"/>
<dbReference type="Pfam" id="PF14530">
    <property type="entry name" value="DUF4439"/>
    <property type="match status" value="1"/>
</dbReference>
<dbReference type="RefSeq" id="WP_227569767.1">
    <property type="nucleotide sequence ID" value="NZ_CP101988.1"/>
</dbReference>
<organism evidence="2 3">
    <name type="scientific">Cellulomonas chengniuliangii</name>
    <dbReference type="NCBI Taxonomy" id="2968084"/>
    <lineage>
        <taxon>Bacteria</taxon>
        <taxon>Bacillati</taxon>
        <taxon>Actinomycetota</taxon>
        <taxon>Actinomycetes</taxon>
        <taxon>Micrococcales</taxon>
        <taxon>Cellulomonadaceae</taxon>
        <taxon>Cellulomonas</taxon>
    </lineage>
</organism>
<evidence type="ECO:0000313" key="3">
    <source>
        <dbReference type="Proteomes" id="UP001316189"/>
    </source>
</evidence>